<evidence type="ECO:0000313" key="2">
    <source>
        <dbReference type="Proteomes" id="UP000006073"/>
    </source>
</evidence>
<dbReference type="SUPFAM" id="SSF69322">
    <property type="entry name" value="Tricorn protease domain 2"/>
    <property type="match status" value="1"/>
</dbReference>
<name>S2DBX5_INDAL</name>
<dbReference type="PROSITE" id="PS51257">
    <property type="entry name" value="PROKAR_LIPOPROTEIN"/>
    <property type="match status" value="1"/>
</dbReference>
<comment type="caution">
    <text evidence="1">The sequence shown here is derived from an EMBL/GenBank/DDBJ whole genome shotgun (WGS) entry which is preliminary data.</text>
</comment>
<dbReference type="eggNOG" id="COG5276">
    <property type="taxonomic scope" value="Bacteria"/>
</dbReference>
<evidence type="ECO:0000313" key="1">
    <source>
        <dbReference type="EMBL" id="EOZ96682.1"/>
    </source>
</evidence>
<dbReference type="EMBL" id="ALWO02000033">
    <property type="protein sequence ID" value="EOZ96682.1"/>
    <property type="molecule type" value="Genomic_DNA"/>
</dbReference>
<dbReference type="Proteomes" id="UP000006073">
    <property type="component" value="Unassembled WGS sequence"/>
</dbReference>
<keyword evidence="2" id="KW-1185">Reference proteome</keyword>
<dbReference type="STRING" id="1189612.A33Q_2452"/>
<gene>
    <name evidence="1" type="ORF">A33Q_2452</name>
</gene>
<dbReference type="OrthoDB" id="814028at2"/>
<sequence>MKKNLFGIAALALLFSCQQEGEFPNNAEENIIISSDSQELSERISLEGTGVVSIFNPEFPSGRVSEEIPAGKLPLLLVSQVDPPSYDGKVLKATHVDLDGDYAFVSYNKEGAQFYGAIEIYNISNPLKPQITAQSIFKTAGINSLTYRNGRLYIAAAFDIDRDNSVGTAAQFLTVSVANGNFTSDFAKSDIHGYAATDITNTSSHTAVASGANGLIGLFDGNRQMEQKLDIDDLRAVKFGNNMLAALSGRGGVHLLNPENLNSIGRISMSDDIPESKRTLDMGKDLLFVSEGLSGAGIYSLPSGNLIEKITIPIRPDGVNSEDIVTNAVSFDDNLLLMANGGAGVSIADLSTMSNIEKLGILSLNGSSNFVKIKNNHLFVATGAGGLQILKIEKELDAPTDLSIDCGGNVTYTGNDNLNINSNQAESFGGSNAFKNVNIGGHLVYCGSMSVENSLNINSGGLFEMNGSFAFGQYRRNTSLSINSNAVMRIHGSAVIYGDLNLNSGATLEFVGEGNSITIFGDVRKNNNVTIKGNFNDTEGKLN</sequence>
<proteinExistence type="predicted"/>
<dbReference type="AlphaFoldDB" id="S2DBX5"/>
<reference evidence="1 2" key="1">
    <citation type="journal article" date="2013" name="Genome Announc.">
        <title>Draft Genome Sequence of Indibacter alkaliphilus Strain LW1T, Isolated from Lonar Lake, a Haloalkaline Lake in the Buldana District of Maharashtra, India.</title>
        <authorList>
            <person name="Singh A."/>
            <person name="Kumar Jangir P."/>
            <person name="Sharma R."/>
            <person name="Singh A."/>
            <person name="Kumar Pinnaka A."/>
            <person name="Shivaji S."/>
        </authorList>
    </citation>
    <scope>NUCLEOTIDE SEQUENCE [LARGE SCALE GENOMIC DNA]</scope>
    <source>
        <strain evidence="2">CCUG 57479 / KCTC 22604 / LW1</strain>
    </source>
</reference>
<organism evidence="1 2">
    <name type="scientific">Indibacter alkaliphilus (strain CCUG 57479 / KCTC 22604 / LW1)</name>
    <dbReference type="NCBI Taxonomy" id="1189612"/>
    <lineage>
        <taxon>Bacteria</taxon>
        <taxon>Pseudomonadati</taxon>
        <taxon>Bacteroidota</taxon>
        <taxon>Cytophagia</taxon>
        <taxon>Cytophagales</taxon>
        <taxon>Cyclobacteriaceae</taxon>
    </lineage>
</organism>
<protein>
    <recommendedName>
        <fullName evidence="3">LVIVD repeat-containing protein</fullName>
    </recommendedName>
</protein>
<dbReference type="RefSeq" id="WP_009034040.1">
    <property type="nucleotide sequence ID" value="NZ_ALWO02000033.1"/>
</dbReference>
<evidence type="ECO:0008006" key="3">
    <source>
        <dbReference type="Google" id="ProtNLM"/>
    </source>
</evidence>
<accession>S2DBX5</accession>